<dbReference type="KEGG" id="lcy:LC20004_07695"/>
<dbReference type="Pfam" id="PF11797">
    <property type="entry name" value="WxLIP_HBD"/>
    <property type="match status" value="1"/>
</dbReference>
<keyword evidence="2" id="KW-0732">Signal</keyword>
<accession>A0A2D1KNZ0</accession>
<proteinExistence type="predicted"/>
<dbReference type="InterPro" id="IPR010317">
    <property type="entry name" value="WxLIP_PGBD"/>
</dbReference>
<dbReference type="EMBL" id="CP017697">
    <property type="protein sequence ID" value="ATO43799.1"/>
    <property type="molecule type" value="Genomic_DNA"/>
</dbReference>
<dbReference type="OrthoDB" id="2365961at2"/>
<name>A0A2D1KNZ0_9LACO</name>
<evidence type="ECO:0000259" key="3">
    <source>
        <dbReference type="Pfam" id="PF06030"/>
    </source>
</evidence>
<keyword evidence="1" id="KW-1133">Transmembrane helix</keyword>
<feature type="signal peptide" evidence="2">
    <location>
        <begin position="1"/>
        <end position="26"/>
    </location>
</feature>
<keyword evidence="1" id="KW-0812">Transmembrane</keyword>
<keyword evidence="1" id="KW-0472">Membrane</keyword>
<evidence type="ECO:0000313" key="6">
    <source>
        <dbReference type="Proteomes" id="UP000223559"/>
    </source>
</evidence>
<evidence type="ECO:0000259" key="4">
    <source>
        <dbReference type="Pfam" id="PF11797"/>
    </source>
</evidence>
<feature type="domain" description="WxL Interacting Protein peptidoglycan binding" evidence="3">
    <location>
        <begin position="31"/>
        <end position="150"/>
    </location>
</feature>
<dbReference type="AlphaFoldDB" id="A0A2D1KNZ0"/>
<dbReference type="RefSeq" id="WP_156647712.1">
    <property type="nucleotide sequence ID" value="NZ_AZDC01000005.1"/>
</dbReference>
<evidence type="ECO:0000313" key="5">
    <source>
        <dbReference type="EMBL" id="ATO43799.1"/>
    </source>
</evidence>
<feature type="chain" id="PRO_5013964716" evidence="2">
    <location>
        <begin position="27"/>
        <end position="354"/>
    </location>
</feature>
<reference evidence="5 6" key="1">
    <citation type="submission" date="2016-10" db="EMBL/GenBank/DDBJ databases">
        <title>The whole genome sequencing and assembly of L. cotyniformis subsp. torquens DSM 20004 strain.</title>
        <authorList>
            <person name="Park M.-K."/>
            <person name="Lee Y.-J."/>
            <person name="Yi H."/>
            <person name="Bahn Y.-S."/>
            <person name="Kim J.F."/>
            <person name="Lee D.-W."/>
        </authorList>
    </citation>
    <scope>NUCLEOTIDE SEQUENCE [LARGE SCALE GENOMIC DNA]</scope>
    <source>
        <strain evidence="5 6">DSM 20004</strain>
    </source>
</reference>
<feature type="domain" description="WxL Interacting Protein host binding" evidence="4">
    <location>
        <begin position="163"/>
        <end position="299"/>
    </location>
</feature>
<evidence type="ECO:0000256" key="2">
    <source>
        <dbReference type="SAM" id="SignalP"/>
    </source>
</evidence>
<organism evidence="5 6">
    <name type="scientific">Loigolactobacillus coryniformis subsp. torquens DSM 20004 = KCTC 3535</name>
    <dbReference type="NCBI Taxonomy" id="1423822"/>
    <lineage>
        <taxon>Bacteria</taxon>
        <taxon>Bacillati</taxon>
        <taxon>Bacillota</taxon>
        <taxon>Bacilli</taxon>
        <taxon>Lactobacillales</taxon>
        <taxon>Lactobacillaceae</taxon>
        <taxon>Loigolactobacillus</taxon>
    </lineage>
</organism>
<dbReference type="InterPro" id="IPR021759">
    <property type="entry name" value="WxLIP_HBD"/>
</dbReference>
<keyword evidence="6" id="KW-1185">Reference proteome</keyword>
<evidence type="ECO:0000256" key="1">
    <source>
        <dbReference type="SAM" id="Phobius"/>
    </source>
</evidence>
<gene>
    <name evidence="5" type="ORF">LC20004_07695</name>
</gene>
<dbReference type="Pfam" id="PF06030">
    <property type="entry name" value="WxLIP_PGBD"/>
    <property type="match status" value="1"/>
</dbReference>
<feature type="transmembrane region" description="Helical" evidence="1">
    <location>
        <begin position="310"/>
        <end position="330"/>
    </location>
</feature>
<dbReference type="Proteomes" id="UP000223559">
    <property type="component" value="Chromosome"/>
</dbReference>
<sequence length="354" mass="39760">MKKRNLVVTVLALGLGLLTLTRPVAANELTFGVETNLPDNQLTKNVNYFDLKLDPGQQQTISVTITNSTNKEVKLKPEVNAATTNLNRVVEYTKTKTKADASRRYSLADYVRPEQRTVTVPAQQKKQLNLKVTMPRSQMNGVIAGGLRLQDQNATKQTAESSKGTTVQNQYAYIIGIVLHQNTKTVTPQMKLGKVAASQVNYRNVINTTLRNVTATYINQLTVKAKIYRQGSQKISYRQTNKGMQMAPNSQFAFPVRLNGQPLKAGKYTLDLVATSKDHKWHFKRNFTIAGQQATKLNKRDVTIKPDYTWLYTLIGAVVLILLIGVLWFFNRRKLKAKEAENAALRAALDKKKH</sequence>
<protein>
    <submittedName>
        <fullName evidence="5">Uncharacterized protein</fullName>
    </submittedName>
</protein>